<accession>A0A1I7BBB6</accession>
<dbReference type="PANTHER" id="PTHR23159:SF31">
    <property type="entry name" value="CENTROSOME-ASSOCIATED PROTEIN CEP250 ISOFORM X1"/>
    <property type="match status" value="1"/>
</dbReference>
<feature type="compositionally biased region" description="Low complexity" evidence="1">
    <location>
        <begin position="970"/>
        <end position="980"/>
    </location>
</feature>
<keyword evidence="2" id="KW-0472">Membrane</keyword>
<feature type="region of interest" description="Disordered" evidence="1">
    <location>
        <begin position="945"/>
        <end position="981"/>
    </location>
</feature>
<name>A0A1I7BBB6_9FLAO</name>
<dbReference type="RefSeq" id="WP_090251289.1">
    <property type="nucleotide sequence ID" value="NZ_FPAS01000005.1"/>
</dbReference>
<evidence type="ECO:0000256" key="1">
    <source>
        <dbReference type="SAM" id="MobiDB-lite"/>
    </source>
</evidence>
<protein>
    <submittedName>
        <fullName evidence="3">Uncharacterized protein</fullName>
    </submittedName>
</protein>
<keyword evidence="2" id="KW-0812">Transmembrane</keyword>
<feature type="region of interest" description="Disordered" evidence="1">
    <location>
        <begin position="703"/>
        <end position="756"/>
    </location>
</feature>
<gene>
    <name evidence="3" type="ORF">SAMN05216474_2643</name>
</gene>
<evidence type="ECO:0000256" key="2">
    <source>
        <dbReference type="SAM" id="Phobius"/>
    </source>
</evidence>
<feature type="transmembrane region" description="Helical" evidence="2">
    <location>
        <begin position="158"/>
        <end position="177"/>
    </location>
</feature>
<feature type="region of interest" description="Disordered" evidence="1">
    <location>
        <begin position="902"/>
        <end position="932"/>
    </location>
</feature>
<feature type="transmembrane region" description="Helical" evidence="2">
    <location>
        <begin position="56"/>
        <end position="79"/>
    </location>
</feature>
<dbReference type="PANTHER" id="PTHR23159">
    <property type="entry name" value="CENTROSOMAL PROTEIN 2"/>
    <property type="match status" value="1"/>
</dbReference>
<dbReference type="Proteomes" id="UP000236454">
    <property type="component" value="Unassembled WGS sequence"/>
</dbReference>
<keyword evidence="4" id="KW-1185">Reference proteome</keyword>
<feature type="region of interest" description="Disordered" evidence="1">
    <location>
        <begin position="1045"/>
        <end position="1068"/>
    </location>
</feature>
<organism evidence="3 4">
    <name type="scientific">Lishizhenia tianjinensis</name>
    <dbReference type="NCBI Taxonomy" id="477690"/>
    <lineage>
        <taxon>Bacteria</taxon>
        <taxon>Pseudomonadati</taxon>
        <taxon>Bacteroidota</taxon>
        <taxon>Flavobacteriia</taxon>
        <taxon>Flavobacteriales</taxon>
        <taxon>Crocinitomicaceae</taxon>
        <taxon>Lishizhenia</taxon>
    </lineage>
</organism>
<feature type="compositionally biased region" description="Basic and acidic residues" evidence="1">
    <location>
        <begin position="703"/>
        <end position="743"/>
    </location>
</feature>
<proteinExistence type="predicted"/>
<dbReference type="OrthoDB" id="9812498at2"/>
<feature type="compositionally biased region" description="Gly residues" evidence="1">
    <location>
        <begin position="909"/>
        <end position="926"/>
    </location>
</feature>
<keyword evidence="2" id="KW-1133">Transmembrane helix</keyword>
<sequence>MGAFDRLIEQIDAFIRKYYKNQLVKGVILFSGFALLSFLVVNLLEYFGRFNSSVRAVLFFGALGIILYLFVYYFLIPLLKLFSFGKRISRDQASVIIGDFFPNVKDALLNTLQLEAASREQKHYDLLLASVEQKSNQLSAVPFSSAIDISENKKYLKYVVPVFLVVLALAVFAPSFYKEGTERLINYNTHYAIPAPFDFVLENENLKVEEGEALMLNLRLKAKKNEALPDKVFIHSDQGVFLMEQSTKDKRSYSFPKITQDLSFYFSANGFESEAYQVDVVGKAGFVKFNAELVYPSYLGMKNEVVENVADLLVPEGTVIRYDLLSKNAASLKIEVGDSVTSFNEKGVNFSLTVKKDEKLSFVLESNELGNKESLTYNIEVIKDAYPTLALQRIVDSTNVNKIDFDGSAKDDIGILEVAFVYVIESKNGEKKVERTRLPGIGSTEGIIDMSFDFSRLNLKPEDRVSYYFEVLDNDKVNGSKKTKSTVYTLAIPSKEELKKERQEDLQKANSSMEEAMKKAEDFQKSVKDLKKNLLNNKASDWNKKQRLEEVQKQQQSLEKLLEDIKKDLEDSWEKKDKFSEEELELLEKQELLNELLEELMDDELKDLLEELEKLLEQQKDNGQKELSEEVEKSAEELNKELDRALEQLKQLQVNEKLNDIEEALKELADEMEELSESNKAVDEKLKEQKALEESFDELMKDYEETLKENEELKRPLDMEDLKEEKEDVKETFSESEESLSKNKKEKAKQNQKKAADDMKEMAAKINGMQMQSQQEQNQEDYEFLRACLESLVDLSVSQEANMEKFGAMDSSDPEYINVGREQRKIMDDAVPLKDSLEALAMRNPKIAKFIDQELRSIDRNYSALLEDIDERKVSSLVVKQQYVMTSFNNLALLFDESLSQMQEEMQGQDGGSGSCNNPGGKGKGSSGNQSMEGMKEMLKKQLESMKKGMSPGGNKPGNQKGSNPIPMGAQQAAQMAAQQSEIRRRLEEMKNELNKGGKREGDVLNPLLEELEKQQEELINKQWNQELINRQQEILTRMLESEKALKERGFDEQRESEEGKNEEKGNPIDFLEYKKLKEKQLELLRSLNPTLERYYKDRASEYFNRVN</sequence>
<evidence type="ECO:0000313" key="4">
    <source>
        <dbReference type="Proteomes" id="UP000236454"/>
    </source>
</evidence>
<evidence type="ECO:0000313" key="3">
    <source>
        <dbReference type="EMBL" id="SFT84437.1"/>
    </source>
</evidence>
<dbReference type="STRING" id="477690.SAMN05216474_2643"/>
<dbReference type="EMBL" id="FPAS01000005">
    <property type="protein sequence ID" value="SFT84437.1"/>
    <property type="molecule type" value="Genomic_DNA"/>
</dbReference>
<feature type="transmembrane region" description="Helical" evidence="2">
    <location>
        <begin position="23"/>
        <end position="44"/>
    </location>
</feature>
<dbReference type="AlphaFoldDB" id="A0A1I7BBB6"/>
<reference evidence="3 4" key="1">
    <citation type="submission" date="2016-10" db="EMBL/GenBank/DDBJ databases">
        <authorList>
            <person name="de Groot N.N."/>
        </authorList>
    </citation>
    <scope>NUCLEOTIDE SEQUENCE [LARGE SCALE GENOMIC DNA]</scope>
    <source>
        <strain evidence="3 4">CGMCC 1.7005</strain>
    </source>
</reference>